<evidence type="ECO:0000256" key="7">
    <source>
        <dbReference type="ARBA" id="ARBA00023136"/>
    </source>
</evidence>
<feature type="region of interest" description="Disordered" evidence="8">
    <location>
        <begin position="1"/>
        <end position="22"/>
    </location>
</feature>
<accession>A0AAP4FA19</accession>
<protein>
    <submittedName>
        <fullName evidence="11">Choline BCCT transporter BetT</fullName>
    </submittedName>
</protein>
<dbReference type="PANTHER" id="PTHR30047">
    <property type="entry name" value="HIGH-AFFINITY CHOLINE TRANSPORT PROTEIN-RELATED"/>
    <property type="match status" value="1"/>
</dbReference>
<gene>
    <name evidence="11" type="primary">betT</name>
    <name evidence="10" type="ORF">QPX45_06225</name>
    <name evidence="11" type="ORF">QPX54_00320</name>
</gene>
<evidence type="ECO:0000256" key="1">
    <source>
        <dbReference type="ARBA" id="ARBA00004651"/>
    </source>
</evidence>
<feature type="transmembrane region" description="Helical" evidence="9">
    <location>
        <begin position="497"/>
        <end position="518"/>
    </location>
</feature>
<dbReference type="RefSeq" id="WP_144737492.1">
    <property type="nucleotide sequence ID" value="NZ_CP100363.1"/>
</dbReference>
<evidence type="ECO:0000313" key="13">
    <source>
        <dbReference type="Proteomes" id="UP001243856"/>
    </source>
</evidence>
<dbReference type="InterPro" id="IPR000060">
    <property type="entry name" value="BCCT_transptr"/>
</dbReference>
<evidence type="ECO:0000256" key="9">
    <source>
        <dbReference type="SAM" id="Phobius"/>
    </source>
</evidence>
<dbReference type="GO" id="GO:0005886">
    <property type="term" value="C:plasma membrane"/>
    <property type="evidence" value="ECO:0007669"/>
    <property type="project" value="UniProtKB-SubCell"/>
</dbReference>
<evidence type="ECO:0000313" key="12">
    <source>
        <dbReference type="Proteomes" id="UP001226160"/>
    </source>
</evidence>
<evidence type="ECO:0000256" key="5">
    <source>
        <dbReference type="ARBA" id="ARBA00022692"/>
    </source>
</evidence>
<sequence length="729" mass="80315">MVVADSAEPQSTDSTDNKASTNKASRFIPRALVGTFRTETGYDHGDAVPVAKPNWVVFGFSSAIILAIALYTFLATESAEDNLNAITSWIASNFGWFYILTAAAVVIFVLVVAFSRTGNIRLGPDHSRPKYSLYTWASMLFAAGIGVDLMFFGVAEPLTQYFEPPTTDPETYAAAKEAVAWAMFHYGIVGWAMYALMGMAFGYFAYRLNMPLAIRSALYPIIGKRIHGAAGHTVEIAAMLGTVFGIAASLGIGVVQLSYGLHIIFDVELSMGLQATLVAVGVIVATISAISGVDKGIRRLSELNVAVAIFLGLYVLIAGKTAWLLNALIDNVGTMLASFPSWVMDTYAYADDQEAVGAWMEAWTLFFWAWWIAWATFVGLFLARISRGRTLRQFVIGTLMFPFLFIVLWMSFFGNSALDLVMGGNNEEFAETAMAQPESGFYELLGTYPGASALILLATLCGLLLYITSADSGALVMANFTSHIVDHRQDGAPWLRVFWSLTVGVLTLGMLGIGGVAAVQAATVIMGLPFAFVMWMVMFSLWKSLRQENIQRDSRAVALHSAIAGRVGGARWKSRIGRANRWPSGKEITEYFENTATPALEKLCTELRSEGLDARLLTSLVEECQLPQLDLEIQLGDEREFRYQLYPIQTESPDFVDGSSDYYRLEVFDNNGSMGFDVYGYDEDQLINNVLDLYDRHLEYLHMQAPLRGSSDLSDNSNPVRSWKEDFSE</sequence>
<feature type="transmembrane region" description="Helical" evidence="9">
    <location>
        <begin position="448"/>
        <end position="467"/>
    </location>
</feature>
<dbReference type="EMBL" id="JASNVP010000001">
    <property type="protein sequence ID" value="MDK4324971.1"/>
    <property type="molecule type" value="Genomic_DNA"/>
</dbReference>
<keyword evidence="7 9" id="KW-0472">Membrane</keyword>
<evidence type="ECO:0000313" key="11">
    <source>
        <dbReference type="EMBL" id="MDK4324971.1"/>
    </source>
</evidence>
<comment type="subcellular location">
    <subcellularLocation>
        <location evidence="1">Cell membrane</location>
        <topology evidence="1">Multi-pass membrane protein</topology>
    </subcellularLocation>
</comment>
<feature type="transmembrane region" description="Helical" evidence="9">
    <location>
        <begin position="94"/>
        <end position="113"/>
    </location>
</feature>
<comment type="caution">
    <text evidence="11">The sequence shown here is derived from an EMBL/GenBank/DDBJ whole genome shotgun (WGS) entry which is preliminary data.</text>
</comment>
<keyword evidence="13" id="KW-1185">Reference proteome</keyword>
<dbReference type="Pfam" id="PF02028">
    <property type="entry name" value="BCCT"/>
    <property type="match status" value="1"/>
</dbReference>
<dbReference type="Proteomes" id="UP001243856">
    <property type="component" value="Unassembled WGS sequence"/>
</dbReference>
<feature type="transmembrane region" description="Helical" evidence="9">
    <location>
        <begin position="133"/>
        <end position="155"/>
    </location>
</feature>
<evidence type="ECO:0000313" key="10">
    <source>
        <dbReference type="EMBL" id="MDK4300846.1"/>
    </source>
</evidence>
<dbReference type="EMBL" id="JASNVK010000009">
    <property type="protein sequence ID" value="MDK4300846.1"/>
    <property type="molecule type" value="Genomic_DNA"/>
</dbReference>
<dbReference type="PANTHER" id="PTHR30047:SF7">
    <property type="entry name" value="HIGH-AFFINITY CHOLINE TRANSPORT PROTEIN"/>
    <property type="match status" value="1"/>
</dbReference>
<dbReference type="InterPro" id="IPR018093">
    <property type="entry name" value="BCCT_CS"/>
</dbReference>
<feature type="region of interest" description="Disordered" evidence="8">
    <location>
        <begin position="709"/>
        <end position="729"/>
    </location>
</feature>
<evidence type="ECO:0000256" key="2">
    <source>
        <dbReference type="ARBA" id="ARBA00005658"/>
    </source>
</evidence>
<feature type="transmembrane region" description="Helical" evidence="9">
    <location>
        <begin position="305"/>
        <end position="325"/>
    </location>
</feature>
<proteinExistence type="inferred from homology"/>
<keyword evidence="4" id="KW-1003">Cell membrane</keyword>
<comment type="similarity">
    <text evidence="2">Belongs to the BCCT transporter (TC 2.A.15) family.</text>
</comment>
<name>A0AAP4FA19_9CORY</name>
<feature type="transmembrane region" description="Helical" evidence="9">
    <location>
        <begin position="184"/>
        <end position="206"/>
    </location>
</feature>
<dbReference type="Proteomes" id="UP001226160">
    <property type="component" value="Unassembled WGS sequence"/>
</dbReference>
<feature type="compositionally biased region" description="Polar residues" evidence="8">
    <location>
        <begin position="8"/>
        <end position="22"/>
    </location>
</feature>
<dbReference type="NCBIfam" id="TIGR00842">
    <property type="entry name" value="bcct"/>
    <property type="match status" value="1"/>
</dbReference>
<feature type="compositionally biased region" description="Polar residues" evidence="8">
    <location>
        <begin position="711"/>
        <end position="720"/>
    </location>
</feature>
<evidence type="ECO:0000256" key="8">
    <source>
        <dbReference type="SAM" id="MobiDB-lite"/>
    </source>
</evidence>
<reference evidence="11 13" key="1">
    <citation type="submission" date="2023-05" db="EMBL/GenBank/DDBJ databases">
        <title>Metabolic capabilities are highly conserved among human nasal-associated Corynebacterium species in pangenomic analyses.</title>
        <authorList>
            <person name="Tran T.H."/>
            <person name="Roberts A.Q."/>
            <person name="Escapa I.F."/>
            <person name="Gao W."/>
            <person name="Conlan S."/>
            <person name="Kong H."/>
            <person name="Segre J.A."/>
            <person name="Kelly M.S."/>
            <person name="Lemon K.P."/>
        </authorList>
    </citation>
    <scope>NUCLEOTIDE SEQUENCE</scope>
    <source>
        <strain evidence="11">KPL2654</strain>
        <strain evidence="10 13">KPL2811</strain>
    </source>
</reference>
<feature type="transmembrane region" description="Helical" evidence="9">
    <location>
        <begin position="234"/>
        <end position="259"/>
    </location>
</feature>
<dbReference type="NCBIfam" id="NF007399">
    <property type="entry name" value="PRK09928.1"/>
    <property type="match status" value="1"/>
</dbReference>
<organism evidence="11 12">
    <name type="scientific">Corynebacterium propinquum</name>
    <dbReference type="NCBI Taxonomy" id="43769"/>
    <lineage>
        <taxon>Bacteria</taxon>
        <taxon>Bacillati</taxon>
        <taxon>Actinomycetota</taxon>
        <taxon>Actinomycetes</taxon>
        <taxon>Mycobacteriales</taxon>
        <taxon>Corynebacteriaceae</taxon>
        <taxon>Corynebacterium</taxon>
    </lineage>
</organism>
<dbReference type="GO" id="GO:0022857">
    <property type="term" value="F:transmembrane transporter activity"/>
    <property type="evidence" value="ECO:0007669"/>
    <property type="project" value="InterPro"/>
</dbReference>
<evidence type="ECO:0000256" key="6">
    <source>
        <dbReference type="ARBA" id="ARBA00022989"/>
    </source>
</evidence>
<dbReference type="PROSITE" id="PS01303">
    <property type="entry name" value="BCCT"/>
    <property type="match status" value="1"/>
</dbReference>
<evidence type="ECO:0000256" key="4">
    <source>
        <dbReference type="ARBA" id="ARBA00022475"/>
    </source>
</evidence>
<dbReference type="AlphaFoldDB" id="A0AAP4FA19"/>
<feature type="transmembrane region" description="Helical" evidence="9">
    <location>
        <begin position="524"/>
        <end position="542"/>
    </location>
</feature>
<feature type="transmembrane region" description="Helical" evidence="9">
    <location>
        <begin position="271"/>
        <end position="293"/>
    </location>
</feature>
<feature type="transmembrane region" description="Helical" evidence="9">
    <location>
        <begin position="362"/>
        <end position="382"/>
    </location>
</feature>
<keyword evidence="6 9" id="KW-1133">Transmembrane helix</keyword>
<evidence type="ECO:0000256" key="3">
    <source>
        <dbReference type="ARBA" id="ARBA00022448"/>
    </source>
</evidence>
<keyword evidence="5 9" id="KW-0812">Transmembrane</keyword>
<feature type="transmembrane region" description="Helical" evidence="9">
    <location>
        <begin position="394"/>
        <end position="412"/>
    </location>
</feature>
<feature type="transmembrane region" description="Helical" evidence="9">
    <location>
        <begin position="55"/>
        <end position="74"/>
    </location>
</feature>
<keyword evidence="3" id="KW-0813">Transport</keyword>